<protein>
    <submittedName>
        <fullName evidence="3">Reverse transcriptase domain-containing protein</fullName>
    </submittedName>
</protein>
<keyword evidence="3" id="KW-0548">Nucleotidyltransferase</keyword>
<comment type="caution">
    <text evidence="3">The sequence shown here is derived from an EMBL/GenBank/DDBJ whole genome shotgun (WGS) entry which is preliminary data.</text>
</comment>
<dbReference type="GO" id="GO:0003964">
    <property type="term" value="F:RNA-directed DNA polymerase activity"/>
    <property type="evidence" value="ECO:0007669"/>
    <property type="project" value="UniProtKB-KW"/>
</dbReference>
<feature type="compositionally biased region" description="Polar residues" evidence="1">
    <location>
        <begin position="10"/>
        <end position="22"/>
    </location>
</feature>
<keyword evidence="3" id="KW-0808">Transferase</keyword>
<dbReference type="AlphaFoldDB" id="A0A6L2LNF6"/>
<dbReference type="CDD" id="cd00303">
    <property type="entry name" value="retropepsin_like"/>
    <property type="match status" value="1"/>
</dbReference>
<reference evidence="3" key="1">
    <citation type="journal article" date="2019" name="Sci. Rep.">
        <title>Draft genome of Tanacetum cinerariifolium, the natural source of mosquito coil.</title>
        <authorList>
            <person name="Yamashiro T."/>
            <person name="Shiraishi A."/>
            <person name="Satake H."/>
            <person name="Nakayama K."/>
        </authorList>
    </citation>
    <scope>NUCLEOTIDE SEQUENCE</scope>
</reference>
<evidence type="ECO:0000259" key="2">
    <source>
        <dbReference type="Pfam" id="PF03732"/>
    </source>
</evidence>
<feature type="domain" description="Retrotransposon gag" evidence="2">
    <location>
        <begin position="198"/>
        <end position="291"/>
    </location>
</feature>
<dbReference type="EMBL" id="BKCJ010004829">
    <property type="protein sequence ID" value="GEU63336.1"/>
    <property type="molecule type" value="Genomic_DNA"/>
</dbReference>
<evidence type="ECO:0000256" key="1">
    <source>
        <dbReference type="SAM" id="MobiDB-lite"/>
    </source>
</evidence>
<dbReference type="PANTHER" id="PTHR33067">
    <property type="entry name" value="RNA-DIRECTED DNA POLYMERASE-RELATED"/>
    <property type="match status" value="1"/>
</dbReference>
<name>A0A6L2LNF6_TANCI</name>
<dbReference type="InterPro" id="IPR021109">
    <property type="entry name" value="Peptidase_aspartic_dom_sf"/>
</dbReference>
<dbReference type="InterPro" id="IPR005162">
    <property type="entry name" value="Retrotrans_gag_dom"/>
</dbReference>
<sequence length="1009" mass="114125">MSLKSFGTRWETNQNQNSSRQVVTVTTDNAPVMREPTGPLPDIKGLDEGVVLDESVETHNMEIHTSTNAGFVSAMNVNSTIDAGQYVNLEAHPGGRGVEGYSGGTKEGEGYVVLYDDRSTYYGGIATCIHRGLCDAIVVPPILAEHFELKQSLINMMTSNHFFGLEKDNPHDHIRWFNKITSTLKYKDVPNSTIKLMLFPFSLAGAARRWLEKEPPRSILTWEDLVSKFINEFFPPSRTTNLHNKISNFQQRFDESFHEAWDRYKDLLRACPHHGFTKLHQLDTFYNALNPADQDSLNSAAGGNLLERRTQDVLTIIENKSKNMMASFFQMNTASTLGLGHLPSNTIANPKGELKAITTRSGIVLDGPSIPIPPLFINPKEDERVEETLTDQDLAEDPLYPNIPYPLRMHKQKQQEKDEVQIYKFWQMFKQLHINITLADALILIPKYQKMLKSFLLNKEKLLELTNTPLNENCSAVILKKLPEKLRDPKKFLIPCGFSELKCKSLANLGSSINLIPLSVWKKLGLPELISTRMTLELANRANCTPAGIARDVFVPVGKFTFPSDFVIVDYESDPRVPLILGRPFLWTAHALIDVHGEEMILCDGDERLTLNMRHDTSSYSNQPQKESINMINIYDDSSEDFFEDLFATNHQSGNLTFSSHPNLTSPKVKDDVFDLEGGNVIIEKLLDLDSTKDLHPPHNVNPLSGSTTSSSPNHLLEEFVDELALITFSPGNDDLRLISNPCSPMNMLLTSSPPLYDEYDDDLFEVESNTEYVYDDPFDSKGEKIKECSPMNMLLTSSPPLYDEYDDDLFEVESNTEYVYDDPFDSKGEKIKESKLLIDELDLPRSSDFLPSPKYDSFLFEDFSEVDALPSTNNEDKAFNLGILIQENFFEVNTRIAPDKNVNKIAISHASLILEDFDPPLCELTFLKEVPGLKTLLSFSFENEEKVLKLKILTSKGVYFSLLPKISHRGHKVFKIIKILESPMEIFPCFCGVDIHILDVPCLHFYPS</sequence>
<dbReference type="Pfam" id="PF03732">
    <property type="entry name" value="Retrotrans_gag"/>
    <property type="match status" value="1"/>
</dbReference>
<accession>A0A6L2LNF6</accession>
<keyword evidence="3" id="KW-0695">RNA-directed DNA polymerase</keyword>
<organism evidence="3">
    <name type="scientific">Tanacetum cinerariifolium</name>
    <name type="common">Dalmatian daisy</name>
    <name type="synonym">Chrysanthemum cinerariifolium</name>
    <dbReference type="NCBI Taxonomy" id="118510"/>
    <lineage>
        <taxon>Eukaryota</taxon>
        <taxon>Viridiplantae</taxon>
        <taxon>Streptophyta</taxon>
        <taxon>Embryophyta</taxon>
        <taxon>Tracheophyta</taxon>
        <taxon>Spermatophyta</taxon>
        <taxon>Magnoliopsida</taxon>
        <taxon>eudicotyledons</taxon>
        <taxon>Gunneridae</taxon>
        <taxon>Pentapetalae</taxon>
        <taxon>asterids</taxon>
        <taxon>campanulids</taxon>
        <taxon>Asterales</taxon>
        <taxon>Asteraceae</taxon>
        <taxon>Asteroideae</taxon>
        <taxon>Anthemideae</taxon>
        <taxon>Anthemidinae</taxon>
        <taxon>Tanacetum</taxon>
    </lineage>
</organism>
<gene>
    <name evidence="3" type="ORF">Tci_035314</name>
</gene>
<feature type="region of interest" description="Disordered" evidence="1">
    <location>
        <begin position="1"/>
        <end position="22"/>
    </location>
</feature>
<dbReference type="Gene3D" id="2.40.70.10">
    <property type="entry name" value="Acid Proteases"/>
    <property type="match status" value="1"/>
</dbReference>
<proteinExistence type="predicted"/>
<evidence type="ECO:0000313" key="3">
    <source>
        <dbReference type="EMBL" id="GEU63336.1"/>
    </source>
</evidence>
<dbReference type="PANTHER" id="PTHR33067:SF35">
    <property type="entry name" value="ASPARTIC PEPTIDASE DDI1-TYPE DOMAIN-CONTAINING PROTEIN"/>
    <property type="match status" value="1"/>
</dbReference>